<sequence>MGSFEGICENKSKKPFRYKMDFKSSYLHINSIEEVLAALEMLRDFSKETLDSRGDAGLILSAIQRFDFVALLYFWSEILPSIDRIQKCLQSKEITFNQALIQLGVLTDKIEIWRNAFYASSITKAEEICKKWDITVERRIRKRRVMSGETASDAGLNAQQEMDRCMKEMLNTLDIEISNQFSQLRVLNKQFGFLCSIESAIDIPNWETNKAEMESLQKKCFNLASWYSNDLNGIELFDDFKYIIDSLRRAKLQEIMDFSPIGLLTYISSLGLESYKTLATALHIFITLPVSVASYEQFLSKLKLIKSYLRSTMSQERLLNLALLFIEHKFASEIDFCDILWNFATIKSRKIQF</sequence>
<dbReference type="GeneID" id="136081183"/>
<evidence type="ECO:0000313" key="3">
    <source>
        <dbReference type="RefSeq" id="XP_065654553.1"/>
    </source>
</evidence>
<dbReference type="Proteomes" id="UP001652625">
    <property type="component" value="Chromosome 06"/>
</dbReference>
<protein>
    <submittedName>
        <fullName evidence="3">Uncharacterized protein LOC136081183</fullName>
    </submittedName>
</protein>
<dbReference type="Pfam" id="PF05699">
    <property type="entry name" value="Dimer_Tnp_hAT"/>
    <property type="match status" value="1"/>
</dbReference>
<reference evidence="3" key="1">
    <citation type="submission" date="2025-08" db="UniProtKB">
        <authorList>
            <consortium name="RefSeq"/>
        </authorList>
    </citation>
    <scope>IDENTIFICATION</scope>
</reference>
<name>A0ABM4BZ63_HYDVU</name>
<evidence type="ECO:0000259" key="1">
    <source>
        <dbReference type="Pfam" id="PF05699"/>
    </source>
</evidence>
<dbReference type="InterPro" id="IPR008906">
    <property type="entry name" value="HATC_C_dom"/>
</dbReference>
<evidence type="ECO:0000313" key="2">
    <source>
        <dbReference type="Proteomes" id="UP001652625"/>
    </source>
</evidence>
<dbReference type="PANTHER" id="PTHR46289:SF19">
    <property type="entry name" value="ZINC FINGER MYM-TYPE CONTAINING 1"/>
    <property type="match status" value="1"/>
</dbReference>
<keyword evidence="2" id="KW-1185">Reference proteome</keyword>
<dbReference type="PANTHER" id="PTHR46289">
    <property type="entry name" value="52 KDA REPRESSOR OF THE INHIBITOR OF THE PROTEIN KINASE-LIKE PROTEIN-RELATED"/>
    <property type="match status" value="1"/>
</dbReference>
<dbReference type="RefSeq" id="XP_065654553.1">
    <property type="nucleotide sequence ID" value="XM_065798481.1"/>
</dbReference>
<gene>
    <name evidence="3" type="primary">LOC136081183</name>
</gene>
<organism evidence="2 3">
    <name type="scientific">Hydra vulgaris</name>
    <name type="common">Hydra</name>
    <name type="synonym">Hydra attenuata</name>
    <dbReference type="NCBI Taxonomy" id="6087"/>
    <lineage>
        <taxon>Eukaryota</taxon>
        <taxon>Metazoa</taxon>
        <taxon>Cnidaria</taxon>
        <taxon>Hydrozoa</taxon>
        <taxon>Hydroidolina</taxon>
        <taxon>Anthoathecata</taxon>
        <taxon>Aplanulata</taxon>
        <taxon>Hydridae</taxon>
        <taxon>Hydra</taxon>
    </lineage>
</organism>
<dbReference type="InterPro" id="IPR052958">
    <property type="entry name" value="IFN-induced_PKR_regulator"/>
</dbReference>
<feature type="domain" description="HAT C-terminal dimerisation" evidence="1">
    <location>
        <begin position="261"/>
        <end position="328"/>
    </location>
</feature>
<accession>A0ABM4BZ63</accession>
<proteinExistence type="predicted"/>